<dbReference type="SUPFAM" id="SSF48726">
    <property type="entry name" value="Immunoglobulin"/>
    <property type="match status" value="1"/>
</dbReference>
<evidence type="ECO:0000259" key="2">
    <source>
        <dbReference type="PROSITE" id="PS50835"/>
    </source>
</evidence>
<proteinExistence type="predicted"/>
<dbReference type="EMBL" id="JAZDUA010000333">
    <property type="protein sequence ID" value="KAK7794463.1"/>
    <property type="molecule type" value="Genomic_DNA"/>
</dbReference>
<evidence type="ECO:0000256" key="1">
    <source>
        <dbReference type="SAM" id="SignalP"/>
    </source>
</evidence>
<feature type="chain" id="PRO_5042855642" description="Ig-like domain-containing protein" evidence="1">
    <location>
        <begin position="35"/>
        <end position="340"/>
    </location>
</feature>
<dbReference type="InterPro" id="IPR013783">
    <property type="entry name" value="Ig-like_fold"/>
</dbReference>
<feature type="signal peptide" evidence="1">
    <location>
        <begin position="1"/>
        <end position="34"/>
    </location>
</feature>
<dbReference type="PROSITE" id="PS50835">
    <property type="entry name" value="IG_LIKE"/>
    <property type="match status" value="1"/>
</dbReference>
<feature type="domain" description="Ig-like" evidence="2">
    <location>
        <begin position="7"/>
        <end position="153"/>
    </location>
</feature>
<organism evidence="3 4">
    <name type="scientific">Gryllus longicercus</name>
    <dbReference type="NCBI Taxonomy" id="2509291"/>
    <lineage>
        <taxon>Eukaryota</taxon>
        <taxon>Metazoa</taxon>
        <taxon>Ecdysozoa</taxon>
        <taxon>Arthropoda</taxon>
        <taxon>Hexapoda</taxon>
        <taxon>Insecta</taxon>
        <taxon>Pterygota</taxon>
        <taxon>Neoptera</taxon>
        <taxon>Polyneoptera</taxon>
        <taxon>Orthoptera</taxon>
        <taxon>Ensifera</taxon>
        <taxon>Gryllidea</taxon>
        <taxon>Grylloidea</taxon>
        <taxon>Gryllidae</taxon>
        <taxon>Gryllinae</taxon>
        <taxon>Gryllus</taxon>
    </lineage>
</organism>
<name>A0AAN9VCC0_9ORTH</name>
<dbReference type="PANTHER" id="PTHR21261">
    <property type="entry name" value="BEAT PROTEIN"/>
    <property type="match status" value="1"/>
</dbReference>
<comment type="caution">
    <text evidence="3">The sequence shown here is derived from an EMBL/GenBank/DDBJ whole genome shotgun (WGS) entry which is preliminary data.</text>
</comment>
<dbReference type="Proteomes" id="UP001378592">
    <property type="component" value="Unassembled WGS sequence"/>
</dbReference>
<accession>A0AAN9VCC0</accession>
<protein>
    <recommendedName>
        <fullName evidence="2">Ig-like domain-containing protein</fullName>
    </recommendedName>
</protein>
<gene>
    <name evidence="3" type="ORF">R5R35_003825</name>
</gene>
<reference evidence="3 4" key="1">
    <citation type="submission" date="2024-03" db="EMBL/GenBank/DDBJ databases">
        <title>The genome assembly and annotation of the cricket Gryllus longicercus Weissman &amp; Gray.</title>
        <authorList>
            <person name="Szrajer S."/>
            <person name="Gray D."/>
            <person name="Ylla G."/>
        </authorList>
    </citation>
    <scope>NUCLEOTIDE SEQUENCE [LARGE SCALE GENOMIC DNA]</scope>
    <source>
        <strain evidence="3">DAG 2021-001</strain>
        <tissue evidence="3">Whole body minus gut</tissue>
    </source>
</reference>
<dbReference type="AlphaFoldDB" id="A0AAN9VCC0"/>
<dbReference type="InterPro" id="IPR007110">
    <property type="entry name" value="Ig-like_dom"/>
</dbReference>
<evidence type="ECO:0000313" key="3">
    <source>
        <dbReference type="EMBL" id="KAK7794463.1"/>
    </source>
</evidence>
<sequence length="340" mass="35342">MTTPTGPTAAAIASPGACRLLLLLAIVAAHGAWGVQITELHVPPVVRNGSSSAVLDCEYSLRSDELRTDSGLVVKWYFNNGPSPVYQWIAGGRPQDLGVLRGRLDLLYRASDNNAMKHRALYIVNPTTDLSGDYKCHVSTFADEDFMTKKMVVFAPGQDLEVWGSPLGEGVNVTCRGRGVYPEPKIALYVDQAELPGVAVVSTPREGAFDVSASALLPPPTPPPAPAAAAAPAGPAAAAATAPDVPDASAAASAAAAAAVDPGPALVGCQLKIPETDYAVQKSFIYYKGERIATNDSGAGPPWVTVLSCALVAHLLHLMLLLLPPLPRPLSHTPCAAVAC</sequence>
<dbReference type="PANTHER" id="PTHR21261:SF2">
    <property type="entry name" value="GH04238P-RELATED"/>
    <property type="match status" value="1"/>
</dbReference>
<keyword evidence="1" id="KW-0732">Signal</keyword>
<dbReference type="InterPro" id="IPR036179">
    <property type="entry name" value="Ig-like_dom_sf"/>
</dbReference>
<evidence type="ECO:0000313" key="4">
    <source>
        <dbReference type="Proteomes" id="UP001378592"/>
    </source>
</evidence>
<dbReference type="Gene3D" id="2.60.40.10">
    <property type="entry name" value="Immunoglobulins"/>
    <property type="match status" value="1"/>
</dbReference>
<keyword evidence="4" id="KW-1185">Reference proteome</keyword>